<dbReference type="GO" id="GO:0061630">
    <property type="term" value="F:ubiquitin protein ligase activity"/>
    <property type="evidence" value="ECO:0007669"/>
    <property type="project" value="TreeGrafter"/>
</dbReference>
<evidence type="ECO:0000256" key="4">
    <source>
        <dbReference type="PROSITE-ProRule" id="PRU00175"/>
    </source>
</evidence>
<evidence type="ECO:0000256" key="2">
    <source>
        <dbReference type="ARBA" id="ARBA00022771"/>
    </source>
</evidence>
<dbReference type="SUPFAM" id="SSF57850">
    <property type="entry name" value="RING/U-box"/>
    <property type="match status" value="1"/>
</dbReference>
<dbReference type="AlphaFoldDB" id="A0A1Y2A1Q2"/>
<keyword evidence="3" id="KW-0862">Zinc</keyword>
<evidence type="ECO:0000313" key="7">
    <source>
        <dbReference type="Proteomes" id="UP000193144"/>
    </source>
</evidence>
<keyword evidence="1" id="KW-0479">Metal-binding</keyword>
<evidence type="ECO:0000259" key="5">
    <source>
        <dbReference type="PROSITE" id="PS50089"/>
    </source>
</evidence>
<evidence type="ECO:0000313" key="6">
    <source>
        <dbReference type="EMBL" id="ORY16398.1"/>
    </source>
</evidence>
<dbReference type="Proteomes" id="UP000193144">
    <property type="component" value="Unassembled WGS sequence"/>
</dbReference>
<gene>
    <name evidence="6" type="ORF">BCR34DRAFT_476277</name>
</gene>
<keyword evidence="2 4" id="KW-0863">Zinc-finger</keyword>
<evidence type="ECO:0000256" key="3">
    <source>
        <dbReference type="ARBA" id="ARBA00022833"/>
    </source>
</evidence>
<organism evidence="6 7">
    <name type="scientific">Clohesyomyces aquaticus</name>
    <dbReference type="NCBI Taxonomy" id="1231657"/>
    <lineage>
        <taxon>Eukaryota</taxon>
        <taxon>Fungi</taxon>
        <taxon>Dikarya</taxon>
        <taxon>Ascomycota</taxon>
        <taxon>Pezizomycotina</taxon>
        <taxon>Dothideomycetes</taxon>
        <taxon>Pleosporomycetidae</taxon>
        <taxon>Pleosporales</taxon>
        <taxon>Lindgomycetaceae</taxon>
        <taxon>Clohesyomyces</taxon>
    </lineage>
</organism>
<reference evidence="6 7" key="1">
    <citation type="submission" date="2016-07" db="EMBL/GenBank/DDBJ databases">
        <title>Pervasive Adenine N6-methylation of Active Genes in Fungi.</title>
        <authorList>
            <consortium name="DOE Joint Genome Institute"/>
            <person name="Mondo S.J."/>
            <person name="Dannebaum R.O."/>
            <person name="Kuo R.C."/>
            <person name="Labutti K."/>
            <person name="Haridas S."/>
            <person name="Kuo A."/>
            <person name="Salamov A."/>
            <person name="Ahrendt S.R."/>
            <person name="Lipzen A."/>
            <person name="Sullivan W."/>
            <person name="Andreopoulos W.B."/>
            <person name="Clum A."/>
            <person name="Lindquist E."/>
            <person name="Daum C."/>
            <person name="Ramamoorthy G.K."/>
            <person name="Gryganskyi A."/>
            <person name="Culley D."/>
            <person name="Magnuson J.K."/>
            <person name="James T.Y."/>
            <person name="O'Malley M.A."/>
            <person name="Stajich J.E."/>
            <person name="Spatafora J.W."/>
            <person name="Visel A."/>
            <person name="Grigoriev I.V."/>
        </authorList>
    </citation>
    <scope>NUCLEOTIDE SEQUENCE [LARGE SCALE GENOMIC DNA]</scope>
    <source>
        <strain evidence="6 7">CBS 115471</strain>
    </source>
</reference>
<evidence type="ECO:0000256" key="1">
    <source>
        <dbReference type="ARBA" id="ARBA00022723"/>
    </source>
</evidence>
<dbReference type="PANTHER" id="PTHR45969">
    <property type="entry name" value="RING ZINC FINGER PROTEIN-RELATED"/>
    <property type="match status" value="1"/>
</dbReference>
<dbReference type="Pfam" id="PF13639">
    <property type="entry name" value="zf-RING_2"/>
    <property type="match status" value="1"/>
</dbReference>
<proteinExistence type="predicted"/>
<dbReference type="SMART" id="SM00184">
    <property type="entry name" value="RING"/>
    <property type="match status" value="1"/>
</dbReference>
<dbReference type="InterPro" id="IPR001841">
    <property type="entry name" value="Znf_RING"/>
</dbReference>
<dbReference type="EMBL" id="MCFA01000018">
    <property type="protein sequence ID" value="ORY16398.1"/>
    <property type="molecule type" value="Genomic_DNA"/>
</dbReference>
<dbReference type="GO" id="GO:0016567">
    <property type="term" value="P:protein ubiquitination"/>
    <property type="evidence" value="ECO:0007669"/>
    <property type="project" value="TreeGrafter"/>
</dbReference>
<feature type="domain" description="RING-type" evidence="5">
    <location>
        <begin position="14"/>
        <end position="59"/>
    </location>
</feature>
<dbReference type="Gene3D" id="3.30.40.10">
    <property type="entry name" value="Zinc/RING finger domain, C3HC4 (zinc finger)"/>
    <property type="match status" value="1"/>
</dbReference>
<dbReference type="OrthoDB" id="8062037at2759"/>
<dbReference type="PANTHER" id="PTHR45969:SF69">
    <property type="entry name" value="FINGER DOMAIN PROTEIN, PUTATIVE (AFU_ORTHOLOGUE AFUA_3G12190)-RELATED"/>
    <property type="match status" value="1"/>
</dbReference>
<keyword evidence="7" id="KW-1185">Reference proteome</keyword>
<name>A0A1Y2A1Q2_9PLEO</name>
<comment type="caution">
    <text evidence="6">The sequence shown here is derived from an EMBL/GenBank/DDBJ whole genome shotgun (WGS) entry which is preliminary data.</text>
</comment>
<dbReference type="GO" id="GO:0008270">
    <property type="term" value="F:zinc ion binding"/>
    <property type="evidence" value="ECO:0007669"/>
    <property type="project" value="UniProtKB-KW"/>
</dbReference>
<accession>A0A1Y2A1Q2</accession>
<dbReference type="PROSITE" id="PS50089">
    <property type="entry name" value="ZF_RING_2"/>
    <property type="match status" value="1"/>
</dbReference>
<protein>
    <recommendedName>
        <fullName evidence="5">RING-type domain-containing protein</fullName>
    </recommendedName>
</protein>
<sequence length="340" mass="39093">MDDFLQHLQRVDVCPVCQNGFDTQHTPVILDCRHIFGHSCLTTWVRNGRGLTNSCPCCRAQLFSVDNKNVESGADTSSFFANTTRDAEQQWSAICNQPIELITIFLNQAWLSVEHLLSRTAPRKQGIYELMPNVLTPALCAGSRIGDFAPFRRTYEKLEVILEGPPGEMDVDNSYGPLIPLLRLVEMMASAIDIVPKYVRTSPQANMLIWKANTSLGLDIRSFRWQHIVEAVELQENRHWHALWWFTMLISQQIAHDDSVKAWPAVEHRRKDIMKNKFLDRIGRSWGLPSDAFVAKAYIVYEELIRHQVAMKRISLRGKDGEEHIVRGLWQTSQWIVRRA</sequence>
<dbReference type="InterPro" id="IPR013083">
    <property type="entry name" value="Znf_RING/FYVE/PHD"/>
</dbReference>